<dbReference type="AlphaFoldDB" id="A0A7M4DP09"/>
<dbReference type="SMART" id="SM00257">
    <property type="entry name" value="LysM"/>
    <property type="match status" value="1"/>
</dbReference>
<dbReference type="GO" id="GO:0051301">
    <property type="term" value="P:cell division"/>
    <property type="evidence" value="ECO:0007669"/>
    <property type="project" value="UniProtKB-KW"/>
</dbReference>
<dbReference type="SUPFAM" id="SSF54106">
    <property type="entry name" value="LysM domain"/>
    <property type="match status" value="1"/>
</dbReference>
<feature type="compositionally biased region" description="Basic residues" evidence="1">
    <location>
        <begin position="20"/>
        <end position="30"/>
    </location>
</feature>
<name>A0A7M4DP09_9MICO</name>
<evidence type="ECO:0000256" key="1">
    <source>
        <dbReference type="SAM" id="MobiDB-lite"/>
    </source>
</evidence>
<feature type="region of interest" description="Disordered" evidence="1">
    <location>
        <begin position="17"/>
        <end position="43"/>
    </location>
</feature>
<dbReference type="RefSeq" id="WP_156742538.1">
    <property type="nucleotide sequence ID" value="NZ_CACRYJ010000058.1"/>
</dbReference>
<dbReference type="PROSITE" id="PS51782">
    <property type="entry name" value="LYSM"/>
    <property type="match status" value="1"/>
</dbReference>
<dbReference type="EMBL" id="CACRYJ010000058">
    <property type="protein sequence ID" value="VZO39195.1"/>
    <property type="molecule type" value="Genomic_DNA"/>
</dbReference>
<sequence length="232" mass="23425">MSALAFPHAELRAGANAGTRRGRVARRRHLSAVPGGRTGPVRPVTRVVSAHPSVGSSAVALVASPEALVGPLAPAPTRRLVPALPDLTAAPALAPVSVPLARPEHDGAPVRPVRRPVRRSDALPAETVEPAGAAVDAPLRLTVRGRRALVVLGLVVAAALGSVLGLAFPSEPAAPTEVATVVVSPGESLWAIAAEHAAPGVDVRVVIDQIMELNSLATSTVVAGQALTVPVG</sequence>
<keyword evidence="4" id="KW-0132">Cell division</keyword>
<reference evidence="4 5" key="1">
    <citation type="submission" date="2019-11" db="EMBL/GenBank/DDBJ databases">
        <authorList>
            <person name="Criscuolo A."/>
        </authorList>
    </citation>
    <scope>NUCLEOTIDE SEQUENCE [LARGE SCALE GENOMIC DNA]</scope>
    <source>
        <strain evidence="4">CIP111667</strain>
    </source>
</reference>
<dbReference type="InterPro" id="IPR036779">
    <property type="entry name" value="LysM_dom_sf"/>
</dbReference>
<dbReference type="Gene3D" id="3.10.350.10">
    <property type="entry name" value="LysM domain"/>
    <property type="match status" value="1"/>
</dbReference>
<evidence type="ECO:0000259" key="3">
    <source>
        <dbReference type="PROSITE" id="PS51782"/>
    </source>
</evidence>
<keyword evidence="5" id="KW-1185">Reference proteome</keyword>
<dbReference type="CDD" id="cd00118">
    <property type="entry name" value="LysM"/>
    <property type="match status" value="1"/>
</dbReference>
<evidence type="ECO:0000313" key="4">
    <source>
        <dbReference type="EMBL" id="VZO39195.1"/>
    </source>
</evidence>
<keyword evidence="2" id="KW-0812">Transmembrane</keyword>
<evidence type="ECO:0000256" key="2">
    <source>
        <dbReference type="SAM" id="Phobius"/>
    </source>
</evidence>
<keyword evidence="2" id="KW-1133">Transmembrane helix</keyword>
<feature type="transmembrane region" description="Helical" evidence="2">
    <location>
        <begin position="148"/>
        <end position="168"/>
    </location>
</feature>
<accession>A0A7M4DP09</accession>
<dbReference type="InterPro" id="IPR018392">
    <property type="entry name" value="LysM"/>
</dbReference>
<proteinExistence type="predicted"/>
<dbReference type="Pfam" id="PF01476">
    <property type="entry name" value="LysM"/>
    <property type="match status" value="1"/>
</dbReference>
<gene>
    <name evidence="4" type="primary">yneA</name>
    <name evidence="4" type="ORF">HALOF300_03890</name>
</gene>
<feature type="domain" description="LysM" evidence="3">
    <location>
        <begin position="179"/>
        <end position="229"/>
    </location>
</feature>
<protein>
    <submittedName>
        <fullName evidence="4">Cell division suppressor protein YneA</fullName>
    </submittedName>
</protein>
<dbReference type="Proteomes" id="UP000419743">
    <property type="component" value="Unassembled WGS sequence"/>
</dbReference>
<keyword evidence="2" id="KW-0472">Membrane</keyword>
<feature type="compositionally biased region" description="Low complexity" evidence="1">
    <location>
        <begin position="33"/>
        <end position="43"/>
    </location>
</feature>
<keyword evidence="4" id="KW-0131">Cell cycle</keyword>
<organism evidence="4 5">
    <name type="scientific">Occultella aeris</name>
    <dbReference type="NCBI Taxonomy" id="2761496"/>
    <lineage>
        <taxon>Bacteria</taxon>
        <taxon>Bacillati</taxon>
        <taxon>Actinomycetota</taxon>
        <taxon>Actinomycetes</taxon>
        <taxon>Micrococcales</taxon>
        <taxon>Ruaniaceae</taxon>
        <taxon>Occultella</taxon>
    </lineage>
</organism>
<evidence type="ECO:0000313" key="5">
    <source>
        <dbReference type="Proteomes" id="UP000419743"/>
    </source>
</evidence>
<comment type="caution">
    <text evidence="4">The sequence shown here is derived from an EMBL/GenBank/DDBJ whole genome shotgun (WGS) entry which is preliminary data.</text>
</comment>